<protein>
    <submittedName>
        <fullName evidence="1">Uncharacterized protein</fullName>
    </submittedName>
</protein>
<dbReference type="EMBL" id="FTMD01000002">
    <property type="protein sequence ID" value="SIQ11352.1"/>
    <property type="molecule type" value="Genomic_DNA"/>
</dbReference>
<dbReference type="AlphaFoldDB" id="A0A1N6Q466"/>
<dbReference type="STRING" id="34027.SAMN05421829_102336"/>
<evidence type="ECO:0000313" key="2">
    <source>
        <dbReference type="Proteomes" id="UP000186819"/>
    </source>
</evidence>
<keyword evidence="2" id="KW-1185">Reference proteome</keyword>
<gene>
    <name evidence="1" type="ORF">SAMN05421829_102336</name>
</gene>
<dbReference type="Proteomes" id="UP000186819">
    <property type="component" value="Unassembled WGS sequence"/>
</dbReference>
<evidence type="ECO:0000313" key="1">
    <source>
        <dbReference type="EMBL" id="SIQ11352.1"/>
    </source>
</evidence>
<proteinExistence type="predicted"/>
<reference evidence="2" key="1">
    <citation type="submission" date="2017-01" db="EMBL/GenBank/DDBJ databases">
        <authorList>
            <person name="Varghese N."/>
            <person name="Submissions S."/>
        </authorList>
    </citation>
    <scope>NUCLEOTIDE SEQUENCE [LARGE SCALE GENOMIC DNA]</scope>
    <source>
        <strain evidence="2">ATCC 51758</strain>
    </source>
</reference>
<sequence>MRNIWVTDDGELLLDAGAARYAALVESELIAPARELISGQGDGERTAAVLKFVECAEEVLYAVRYDRTLTGYHVDDLCAAWGRMLEQFAGMGGAVATGQKKGGSSRKGKLSPLNHAIERICEKLGTRDYAQVLDEIRLDTTEGSDLLDDLRAARENPVRVRFQEIEGDCVRYLDTVTQTEQSRSLKTLKNQLAPKK</sequence>
<organism evidence="1 2">
    <name type="scientific">Aromatoleum tolulyticum</name>
    <dbReference type="NCBI Taxonomy" id="34027"/>
    <lineage>
        <taxon>Bacteria</taxon>
        <taxon>Pseudomonadati</taxon>
        <taxon>Pseudomonadota</taxon>
        <taxon>Betaproteobacteria</taxon>
        <taxon>Rhodocyclales</taxon>
        <taxon>Rhodocyclaceae</taxon>
        <taxon>Aromatoleum</taxon>
    </lineage>
</organism>
<name>A0A1N6Q466_9RHOO</name>
<accession>A0A1N6Q466</accession>